<evidence type="ECO:0000313" key="2">
    <source>
        <dbReference type="EMBL" id="JAQ12955.1"/>
    </source>
</evidence>
<dbReference type="AlphaFoldDB" id="A0A0A9YEU6"/>
<evidence type="ECO:0000313" key="1">
    <source>
        <dbReference type="EMBL" id="JAG30161.1"/>
    </source>
</evidence>
<dbReference type="EMBL" id="GDHC01005674">
    <property type="protein sequence ID" value="JAQ12955.1"/>
    <property type="molecule type" value="Transcribed_RNA"/>
</dbReference>
<organism evidence="1">
    <name type="scientific">Lygus hesperus</name>
    <name type="common">Western plant bug</name>
    <dbReference type="NCBI Taxonomy" id="30085"/>
    <lineage>
        <taxon>Eukaryota</taxon>
        <taxon>Metazoa</taxon>
        <taxon>Ecdysozoa</taxon>
        <taxon>Arthropoda</taxon>
        <taxon>Hexapoda</taxon>
        <taxon>Insecta</taxon>
        <taxon>Pterygota</taxon>
        <taxon>Neoptera</taxon>
        <taxon>Paraneoptera</taxon>
        <taxon>Hemiptera</taxon>
        <taxon>Heteroptera</taxon>
        <taxon>Panheteroptera</taxon>
        <taxon>Cimicomorpha</taxon>
        <taxon>Miridae</taxon>
        <taxon>Mirini</taxon>
        <taxon>Lygus</taxon>
    </lineage>
</organism>
<reference evidence="1" key="1">
    <citation type="journal article" date="2014" name="PLoS ONE">
        <title>Transcriptome-Based Identification of ABC Transporters in the Western Tarnished Plant Bug Lygus hesperus.</title>
        <authorList>
            <person name="Hull J.J."/>
            <person name="Chaney K."/>
            <person name="Geib S.M."/>
            <person name="Fabrick J.A."/>
            <person name="Brent C.S."/>
            <person name="Walsh D."/>
            <person name="Lavine L.C."/>
        </authorList>
    </citation>
    <scope>NUCLEOTIDE SEQUENCE</scope>
</reference>
<proteinExistence type="predicted"/>
<reference evidence="1" key="2">
    <citation type="submission" date="2014-07" db="EMBL/GenBank/DDBJ databases">
        <authorList>
            <person name="Hull J."/>
        </authorList>
    </citation>
    <scope>NUCLEOTIDE SEQUENCE</scope>
</reference>
<dbReference type="GO" id="GO:0016740">
    <property type="term" value="F:transferase activity"/>
    <property type="evidence" value="ECO:0007669"/>
    <property type="project" value="UniProtKB-KW"/>
</dbReference>
<reference evidence="2" key="3">
    <citation type="journal article" date="2016" name="Gigascience">
        <title>De novo construction of an expanded transcriptome assembly for the western tarnished plant bug, Lygus hesperus.</title>
        <authorList>
            <person name="Tassone E.E."/>
            <person name="Geib S.M."/>
            <person name="Hall B."/>
            <person name="Fabrick J.A."/>
            <person name="Brent C.S."/>
            <person name="Hull J.J."/>
        </authorList>
    </citation>
    <scope>NUCLEOTIDE SEQUENCE</scope>
</reference>
<name>A0A0A9YEU6_LYGHE</name>
<protein>
    <submittedName>
        <fullName evidence="1">Palmitoyltransferase AKR1</fullName>
    </submittedName>
</protein>
<gene>
    <name evidence="1" type="primary">AKR1_5</name>
    <name evidence="1" type="ORF">CM83_13636</name>
    <name evidence="2" type="ORF">g.4626</name>
</gene>
<accession>A0A0A9YEU6</accession>
<dbReference type="EMBL" id="GBHO01013443">
    <property type="protein sequence ID" value="JAG30161.1"/>
    <property type="molecule type" value="Transcribed_RNA"/>
</dbReference>
<keyword evidence="1" id="KW-0808">Transferase</keyword>
<sequence>MNRHIKMGRSFRAIAQELRCSETAFVFRLPASRVRAIQDKIKMKNDEFEEEYEEKVRAEDEERLRATGMMMMLDNDTPEDNFTTAVNPVAPHAVVDTQKKGAEANVTMAAAAAKDPLEAGTVRMMGGRDK</sequence>